<keyword evidence="3" id="KW-1185">Reference proteome</keyword>
<dbReference type="OrthoDB" id="415822at2759"/>
<dbReference type="CDD" id="cd01650">
    <property type="entry name" value="RT_nLTR_like"/>
    <property type="match status" value="1"/>
</dbReference>
<evidence type="ECO:0000313" key="2">
    <source>
        <dbReference type="EMBL" id="CAH2228538.1"/>
    </source>
</evidence>
<dbReference type="Pfam" id="PF00078">
    <property type="entry name" value="RVT_1"/>
    <property type="match status" value="1"/>
</dbReference>
<dbReference type="InterPro" id="IPR036691">
    <property type="entry name" value="Endo/exonu/phosph_ase_sf"/>
</dbReference>
<dbReference type="Proteomes" id="UP000838756">
    <property type="component" value="Unassembled WGS sequence"/>
</dbReference>
<protein>
    <submittedName>
        <fullName evidence="2">Jg28018 protein</fullName>
    </submittedName>
</protein>
<evidence type="ECO:0000259" key="1">
    <source>
        <dbReference type="PROSITE" id="PS50878"/>
    </source>
</evidence>
<dbReference type="PROSITE" id="PS50878">
    <property type="entry name" value="RT_POL"/>
    <property type="match status" value="1"/>
</dbReference>
<dbReference type="SUPFAM" id="SSF56219">
    <property type="entry name" value="DNase I-like"/>
    <property type="match status" value="1"/>
</dbReference>
<evidence type="ECO:0000313" key="3">
    <source>
        <dbReference type="Proteomes" id="UP000838756"/>
    </source>
</evidence>
<dbReference type="Gene3D" id="3.60.10.10">
    <property type="entry name" value="Endonuclease/exonuclease/phosphatase"/>
    <property type="match status" value="2"/>
</dbReference>
<feature type="non-terminal residue" evidence="2">
    <location>
        <position position="1"/>
    </location>
</feature>
<feature type="domain" description="Reverse transcriptase" evidence="1">
    <location>
        <begin position="442"/>
        <end position="716"/>
    </location>
</feature>
<dbReference type="InterPro" id="IPR000477">
    <property type="entry name" value="RT_dom"/>
</dbReference>
<dbReference type="SUPFAM" id="SSF56672">
    <property type="entry name" value="DNA/RNA polymerases"/>
    <property type="match status" value="1"/>
</dbReference>
<dbReference type="PANTHER" id="PTHR19446">
    <property type="entry name" value="REVERSE TRANSCRIPTASES"/>
    <property type="match status" value="1"/>
</dbReference>
<dbReference type="InterPro" id="IPR043502">
    <property type="entry name" value="DNA/RNA_pol_sf"/>
</dbReference>
<gene>
    <name evidence="2" type="primary">jg28018</name>
    <name evidence="2" type="ORF">PAEG_LOCUS8356</name>
</gene>
<dbReference type="GO" id="GO:0071897">
    <property type="term" value="P:DNA biosynthetic process"/>
    <property type="evidence" value="ECO:0007669"/>
    <property type="project" value="UniProtKB-ARBA"/>
</dbReference>
<organism evidence="2 3">
    <name type="scientific">Pararge aegeria aegeria</name>
    <dbReference type="NCBI Taxonomy" id="348720"/>
    <lineage>
        <taxon>Eukaryota</taxon>
        <taxon>Metazoa</taxon>
        <taxon>Ecdysozoa</taxon>
        <taxon>Arthropoda</taxon>
        <taxon>Hexapoda</taxon>
        <taxon>Insecta</taxon>
        <taxon>Pterygota</taxon>
        <taxon>Neoptera</taxon>
        <taxon>Endopterygota</taxon>
        <taxon>Lepidoptera</taxon>
        <taxon>Glossata</taxon>
        <taxon>Ditrysia</taxon>
        <taxon>Papilionoidea</taxon>
        <taxon>Nymphalidae</taxon>
        <taxon>Satyrinae</taxon>
        <taxon>Satyrini</taxon>
        <taxon>Parargina</taxon>
        <taxon>Pararge</taxon>
    </lineage>
</organism>
<sequence>MPLNHGEFLQANLNHCARAQDLLIQHMVEWRIDVVTAAEPYFVPVQSNWAGDTEGLVAIVVPAHGRPLVPKRNGPGFVAVGWGELTLIGVYFSPNRPLTEFEAFLRTLEPVVRGAAPAQETGLPWSAWFFLTKDASTHVCDGGGGSIVDVTFATPAVAALTQNWRVLEGVETLSDHRYMRWRVSPSLPLQVHARGGGGVFPRWALARLDRDMAEEGAIIEAWNTGPPVSAGLEEKARSFRVSLRRVCDVAMPRTRCLPARRSVYWWSQEIATLRADSNKARRAYTRCRRRRPLIASEEDHLYRELRKAKTAFQVAIAGAKDSANKEFLATLDRDPWGRPYRIVRGKMRRVPPTDSMQPELLNRVVSGLFPRPPTFTPPIMAPLSGERGRPIAAPPLSDDEIAEVWDRLRQSRKAPGPDGVPGRVLMLALEHLGGRLRQLFNDCLEAGRFPEVWKEGRLVLLQKEGRNLDSPSAYRPIVLIDEVSKMLERVLASRINQHLVQRGPDISEHQYGFRAGKSTIDAVGALRAFCEFAKKRGEGVLAVSLDIANAFGSLPFSVIEEALRYHEVPLYLRRMIGHYLEGRVVLYQGRDGERKERRMACGVPQGSVLGPLLWNIGFDWAIRPALLPRMAIICYADDTLIAVRGSSYGEAARRATVATELVVTRIGMLGLKVALQKTEAVLFGGVGWRPPAHSSILVSGEAVKIRAHMRYLGLVLDRKWNFEEHFRQLAPRVVGAAAALGRLLPNVGGPGAPCRRLFA</sequence>
<name>A0A8S4QZK1_9NEOP</name>
<dbReference type="EMBL" id="CAKXAJ010024212">
    <property type="protein sequence ID" value="CAH2228538.1"/>
    <property type="molecule type" value="Genomic_DNA"/>
</dbReference>
<reference evidence="2" key="1">
    <citation type="submission" date="2022-03" db="EMBL/GenBank/DDBJ databases">
        <authorList>
            <person name="Lindestad O."/>
        </authorList>
    </citation>
    <scope>NUCLEOTIDE SEQUENCE</scope>
</reference>
<accession>A0A8S4QZK1</accession>
<dbReference type="AlphaFoldDB" id="A0A8S4QZK1"/>
<proteinExistence type="predicted"/>
<dbReference type="CDD" id="cd09077">
    <property type="entry name" value="R1-I-EN"/>
    <property type="match status" value="1"/>
</dbReference>
<comment type="caution">
    <text evidence="2">The sequence shown here is derived from an EMBL/GenBank/DDBJ whole genome shotgun (WGS) entry which is preliminary data.</text>
</comment>